<dbReference type="AlphaFoldDB" id="A0A1I8B9S1"/>
<protein>
    <submittedName>
        <fullName evidence="2">Uncharacterized protein</fullName>
    </submittedName>
</protein>
<evidence type="ECO:0000313" key="1">
    <source>
        <dbReference type="Proteomes" id="UP000095281"/>
    </source>
</evidence>
<reference evidence="2" key="1">
    <citation type="submission" date="2016-11" db="UniProtKB">
        <authorList>
            <consortium name="WormBaseParasite"/>
        </authorList>
    </citation>
    <scope>IDENTIFICATION</scope>
</reference>
<sequence>MAAAAVVDINNGDINNNNEMNHLNNQQDFHFPIIHTPFDSDLASSLFYWPQILPQTNNSNLESTSATTTSIIPHIYPLQEQSSTNNFSGTFNNVITNYDNFNSFNQQKDTNNFISPSQYNNISSIPSTSTSILSETLQQQKFKTNLVNQQRFNPTISQTCFEHPQTVPTQQNFSQNQNYYNTENSINKTNISSNQNITIENVSTLPSSSNNATTKNTSSFRFLSEVAQTLFGQ</sequence>
<dbReference type="WBParaSite" id="MhA1_Contig1644.frz3.gene3">
    <property type="protein sequence ID" value="MhA1_Contig1644.frz3.gene3"/>
    <property type="gene ID" value="MhA1_Contig1644.frz3.gene3"/>
</dbReference>
<accession>A0A1I8B9S1</accession>
<proteinExistence type="predicted"/>
<keyword evidence="1" id="KW-1185">Reference proteome</keyword>
<name>A0A1I8B9S1_MELHA</name>
<evidence type="ECO:0000313" key="2">
    <source>
        <dbReference type="WBParaSite" id="MhA1_Contig1644.frz3.gene3"/>
    </source>
</evidence>
<organism evidence="1 2">
    <name type="scientific">Meloidogyne hapla</name>
    <name type="common">Root-knot nematode worm</name>
    <dbReference type="NCBI Taxonomy" id="6305"/>
    <lineage>
        <taxon>Eukaryota</taxon>
        <taxon>Metazoa</taxon>
        <taxon>Ecdysozoa</taxon>
        <taxon>Nematoda</taxon>
        <taxon>Chromadorea</taxon>
        <taxon>Rhabditida</taxon>
        <taxon>Tylenchina</taxon>
        <taxon>Tylenchomorpha</taxon>
        <taxon>Tylenchoidea</taxon>
        <taxon>Meloidogynidae</taxon>
        <taxon>Meloidogyninae</taxon>
        <taxon>Meloidogyne</taxon>
    </lineage>
</organism>
<dbReference type="Proteomes" id="UP000095281">
    <property type="component" value="Unplaced"/>
</dbReference>